<dbReference type="EMBL" id="BARV01026787">
    <property type="protein sequence ID" value="GAI44697.1"/>
    <property type="molecule type" value="Genomic_DNA"/>
</dbReference>
<feature type="transmembrane region" description="Helical" evidence="1">
    <location>
        <begin position="15"/>
        <end position="35"/>
    </location>
</feature>
<gene>
    <name evidence="2" type="ORF">S06H3_43218</name>
</gene>
<keyword evidence="1" id="KW-0812">Transmembrane</keyword>
<name>X1NL10_9ZZZZ</name>
<protein>
    <submittedName>
        <fullName evidence="2">Uncharacterized protein</fullName>
    </submittedName>
</protein>
<accession>X1NL10</accession>
<comment type="caution">
    <text evidence="2">The sequence shown here is derived from an EMBL/GenBank/DDBJ whole genome shotgun (WGS) entry which is preliminary data.</text>
</comment>
<organism evidence="2">
    <name type="scientific">marine sediment metagenome</name>
    <dbReference type="NCBI Taxonomy" id="412755"/>
    <lineage>
        <taxon>unclassified sequences</taxon>
        <taxon>metagenomes</taxon>
        <taxon>ecological metagenomes</taxon>
    </lineage>
</organism>
<evidence type="ECO:0000313" key="2">
    <source>
        <dbReference type="EMBL" id="GAI44697.1"/>
    </source>
</evidence>
<sequence length="38" mass="4310">MKIFDFFVIFEKVPLYAVFLHSSATSSIVSGLIFLDIN</sequence>
<keyword evidence="1" id="KW-1133">Transmembrane helix</keyword>
<feature type="non-terminal residue" evidence="2">
    <location>
        <position position="38"/>
    </location>
</feature>
<evidence type="ECO:0000256" key="1">
    <source>
        <dbReference type="SAM" id="Phobius"/>
    </source>
</evidence>
<proteinExistence type="predicted"/>
<dbReference type="AlphaFoldDB" id="X1NL10"/>
<keyword evidence="1" id="KW-0472">Membrane</keyword>
<reference evidence="2" key="1">
    <citation type="journal article" date="2014" name="Front. Microbiol.">
        <title>High frequency of phylogenetically diverse reductive dehalogenase-homologous genes in deep subseafloor sedimentary metagenomes.</title>
        <authorList>
            <person name="Kawai M."/>
            <person name="Futagami T."/>
            <person name="Toyoda A."/>
            <person name="Takaki Y."/>
            <person name="Nishi S."/>
            <person name="Hori S."/>
            <person name="Arai W."/>
            <person name="Tsubouchi T."/>
            <person name="Morono Y."/>
            <person name="Uchiyama I."/>
            <person name="Ito T."/>
            <person name="Fujiyama A."/>
            <person name="Inagaki F."/>
            <person name="Takami H."/>
        </authorList>
    </citation>
    <scope>NUCLEOTIDE SEQUENCE</scope>
    <source>
        <strain evidence="2">Expedition CK06-06</strain>
    </source>
</reference>